<feature type="chain" id="PRO_5024290554" description="TonB-dependent receptor plug domain-containing protein" evidence="1">
    <location>
        <begin position="20"/>
        <end position="539"/>
    </location>
</feature>
<keyword evidence="1" id="KW-0732">Signal</keyword>
<feature type="signal peptide" evidence="1">
    <location>
        <begin position="1"/>
        <end position="19"/>
    </location>
</feature>
<dbReference type="KEGG" id="anf:AQPE_2936"/>
<accession>A0A5K7SB16</accession>
<evidence type="ECO:0000313" key="2">
    <source>
        <dbReference type="EMBL" id="BBE18771.1"/>
    </source>
</evidence>
<evidence type="ECO:0000313" key="3">
    <source>
        <dbReference type="Proteomes" id="UP001193389"/>
    </source>
</evidence>
<dbReference type="Proteomes" id="UP001193389">
    <property type="component" value="Chromosome"/>
</dbReference>
<evidence type="ECO:0008006" key="4">
    <source>
        <dbReference type="Google" id="ProtNLM"/>
    </source>
</evidence>
<sequence>MKQKIIFILLLINAISGNAQDKTSIGFFTDRDVYVSGEIILAKIFSPTDNASRIVYIDLVNSTGARISGASIEIKNKEANGFLQLPDSLSTGIYLLRAYSKNTVAKLKIIREIWISNRFNGLENTKQLKHISESQTIQEETTSKINIEGIDSSYPTNSNTTANIKIDNSLLNEIDGSLLVSVAQTNPSFESASYKWSSDQGKDGLTEKKGIILSGTIIDKKTTTPASGATVYMTIPDSLPGFQYYQTQTDGRFYFKLDKYYGSVQAFIQCFGNSPDQRLKINMDELFAEPGNLPEFSQQPISEEFKNTTATNIDAVTFQKVFGQEKLKFQAPSKEKTELYPYYGKPTNSIDPHLFIDLPNFTEISRELLPGVKFRNYNNEPSMQVMNAPARDYFDEMPLILIDGIPVRNLNVIKDMGTQDIKRVEICQSERYYGNLRFPGIVAIYTTKSDYSRIPDSDQFVRLKLEAIQVQAKLAEPEKSEPDIPDLRQTFYWNPSVEPQETLVVNFSTSSILGKFKVVVRGRLKNGILILAEKQFEVK</sequence>
<dbReference type="RefSeq" id="WP_318347077.1">
    <property type="nucleotide sequence ID" value="NZ_AP018694.1"/>
</dbReference>
<name>A0A5K7SB16_9BACT</name>
<gene>
    <name evidence="2" type="ORF">AQPE_2936</name>
</gene>
<proteinExistence type="predicted"/>
<reference evidence="2" key="1">
    <citation type="journal article" date="2020" name="Int. J. Syst. Evol. Microbiol.">
        <title>Aquipluma nitroreducens gen. nov. sp. nov., a novel facultatively anaerobic bacterium isolated from a freshwater lake.</title>
        <authorList>
            <person name="Watanabe M."/>
            <person name="Kojima H."/>
            <person name="Fukui M."/>
        </authorList>
    </citation>
    <scope>NUCLEOTIDE SEQUENCE</scope>
    <source>
        <strain evidence="2">MeG22</strain>
    </source>
</reference>
<organism evidence="2 3">
    <name type="scientific">Aquipluma nitroreducens</name>
    <dbReference type="NCBI Taxonomy" id="2010828"/>
    <lineage>
        <taxon>Bacteria</taxon>
        <taxon>Pseudomonadati</taxon>
        <taxon>Bacteroidota</taxon>
        <taxon>Bacteroidia</taxon>
        <taxon>Marinilabiliales</taxon>
        <taxon>Prolixibacteraceae</taxon>
        <taxon>Aquipluma</taxon>
    </lineage>
</organism>
<evidence type="ECO:0000256" key="1">
    <source>
        <dbReference type="SAM" id="SignalP"/>
    </source>
</evidence>
<dbReference type="EMBL" id="AP018694">
    <property type="protein sequence ID" value="BBE18771.1"/>
    <property type="molecule type" value="Genomic_DNA"/>
</dbReference>
<dbReference type="AlphaFoldDB" id="A0A5K7SB16"/>
<protein>
    <recommendedName>
        <fullName evidence="4">TonB-dependent receptor plug domain-containing protein</fullName>
    </recommendedName>
</protein>
<keyword evidence="3" id="KW-1185">Reference proteome</keyword>